<proteinExistence type="inferred from homology"/>
<dbReference type="PANTHER" id="PTHR10903:SF184">
    <property type="entry name" value="GTP-BINDING PROTEIN A"/>
    <property type="match status" value="1"/>
</dbReference>
<reference evidence="5" key="1">
    <citation type="submission" date="2021-02" db="EMBL/GenBank/DDBJ databases">
        <authorList>
            <person name="Nowell W R."/>
        </authorList>
    </citation>
    <scope>NUCLEOTIDE SEQUENCE</scope>
</reference>
<dbReference type="OrthoDB" id="431287at2759"/>
<dbReference type="Proteomes" id="UP000677228">
    <property type="component" value="Unassembled WGS sequence"/>
</dbReference>
<dbReference type="EMBL" id="CAJOBC010006300">
    <property type="protein sequence ID" value="CAF3894027.1"/>
    <property type="molecule type" value="Genomic_DNA"/>
</dbReference>
<accession>A0A814R865</accession>
<evidence type="ECO:0000313" key="7">
    <source>
        <dbReference type="EMBL" id="CAF3894027.1"/>
    </source>
</evidence>
<dbReference type="PANTHER" id="PTHR10903">
    <property type="entry name" value="GTPASE, IMAP FAMILY MEMBER-RELATED"/>
    <property type="match status" value="1"/>
</dbReference>
<evidence type="ECO:0000313" key="5">
    <source>
        <dbReference type="EMBL" id="CAF1130334.1"/>
    </source>
</evidence>
<evidence type="ECO:0000256" key="3">
    <source>
        <dbReference type="ARBA" id="ARBA00023134"/>
    </source>
</evidence>
<evidence type="ECO:0000313" key="8">
    <source>
        <dbReference type="EMBL" id="CAF4167188.1"/>
    </source>
</evidence>
<dbReference type="Proteomes" id="UP000681722">
    <property type="component" value="Unassembled WGS sequence"/>
</dbReference>
<dbReference type="GO" id="GO:0005525">
    <property type="term" value="F:GTP binding"/>
    <property type="evidence" value="ECO:0007669"/>
    <property type="project" value="UniProtKB-KW"/>
</dbReference>
<gene>
    <name evidence="5" type="ORF">GPM918_LOCUS20157</name>
    <name evidence="6" type="ORF">OVA965_LOCUS31060</name>
    <name evidence="7" type="ORF">SRO942_LOCUS20154</name>
    <name evidence="8" type="ORF">TMI583_LOCUS31879</name>
</gene>
<evidence type="ECO:0000313" key="6">
    <source>
        <dbReference type="EMBL" id="CAF1356981.1"/>
    </source>
</evidence>
<dbReference type="Proteomes" id="UP000682733">
    <property type="component" value="Unassembled WGS sequence"/>
</dbReference>
<evidence type="ECO:0000256" key="1">
    <source>
        <dbReference type="ARBA" id="ARBA00008535"/>
    </source>
</evidence>
<dbReference type="InterPro" id="IPR027417">
    <property type="entry name" value="P-loop_NTPase"/>
</dbReference>
<dbReference type="EMBL" id="CAJNOQ010006300">
    <property type="protein sequence ID" value="CAF1130334.1"/>
    <property type="molecule type" value="Genomic_DNA"/>
</dbReference>
<protein>
    <recommendedName>
        <fullName evidence="4">AIG1-type G domain-containing protein</fullName>
    </recommendedName>
</protein>
<dbReference type="AlphaFoldDB" id="A0A814R865"/>
<dbReference type="InterPro" id="IPR045058">
    <property type="entry name" value="GIMA/IAN/Toc"/>
</dbReference>
<evidence type="ECO:0000313" key="9">
    <source>
        <dbReference type="Proteomes" id="UP000663829"/>
    </source>
</evidence>
<dbReference type="EMBL" id="CAJNOK010023033">
    <property type="protein sequence ID" value="CAF1356981.1"/>
    <property type="molecule type" value="Genomic_DNA"/>
</dbReference>
<dbReference type="Pfam" id="PF04548">
    <property type="entry name" value="AIG1"/>
    <property type="match status" value="1"/>
</dbReference>
<evidence type="ECO:0000256" key="2">
    <source>
        <dbReference type="ARBA" id="ARBA00022741"/>
    </source>
</evidence>
<name>A0A814R865_9BILA</name>
<dbReference type="SUPFAM" id="SSF52540">
    <property type="entry name" value="P-loop containing nucleoside triphosphate hydrolases"/>
    <property type="match status" value="1"/>
</dbReference>
<dbReference type="EMBL" id="CAJOBA010044679">
    <property type="protein sequence ID" value="CAF4167188.1"/>
    <property type="molecule type" value="Genomic_DNA"/>
</dbReference>
<feature type="domain" description="AIG1-type G" evidence="4">
    <location>
        <begin position="5"/>
        <end position="171"/>
    </location>
</feature>
<keyword evidence="9" id="KW-1185">Reference proteome</keyword>
<dbReference type="Gene3D" id="3.40.50.300">
    <property type="entry name" value="P-loop containing nucleotide triphosphate hydrolases"/>
    <property type="match status" value="1"/>
</dbReference>
<dbReference type="Proteomes" id="UP000663829">
    <property type="component" value="Unassembled WGS sequence"/>
</dbReference>
<dbReference type="InterPro" id="IPR006703">
    <property type="entry name" value="G_AIG1"/>
</dbReference>
<sequence length="184" mass="21364">MLLLAENVTNQCKISFRNFQDKNLIVIDTPEFLNNEEDIGRSIQITVSGDSSYALVLVIDLYRAFSHDEEKVIDLITEMYDSKIFKCFILVFTGLDKFNTEDVDIEEHIEKQKENVIMKALTEQCGHRYLVANYNAGSDEKDLFVKNLVDIMSKMLALTNIVMANKYSDTMIKKKYFQNYKRNS</sequence>
<keyword evidence="3" id="KW-0342">GTP-binding</keyword>
<comment type="similarity">
    <text evidence="1">Belongs to the TRAFAC class TrmE-Era-EngA-EngB-Septin-like GTPase superfamily. AIG1/Toc34/Toc159-like paraseptin GTPase family. IAN subfamily.</text>
</comment>
<comment type="caution">
    <text evidence="5">The sequence shown here is derived from an EMBL/GenBank/DDBJ whole genome shotgun (WGS) entry which is preliminary data.</text>
</comment>
<organism evidence="5 9">
    <name type="scientific">Didymodactylos carnosus</name>
    <dbReference type="NCBI Taxonomy" id="1234261"/>
    <lineage>
        <taxon>Eukaryota</taxon>
        <taxon>Metazoa</taxon>
        <taxon>Spiralia</taxon>
        <taxon>Gnathifera</taxon>
        <taxon>Rotifera</taxon>
        <taxon>Eurotatoria</taxon>
        <taxon>Bdelloidea</taxon>
        <taxon>Philodinida</taxon>
        <taxon>Philodinidae</taxon>
        <taxon>Didymodactylos</taxon>
    </lineage>
</organism>
<keyword evidence="2" id="KW-0547">Nucleotide-binding</keyword>
<evidence type="ECO:0000259" key="4">
    <source>
        <dbReference type="Pfam" id="PF04548"/>
    </source>
</evidence>